<organism evidence="2 3">
    <name type="scientific">Neocucurbitaria cava</name>
    <dbReference type="NCBI Taxonomy" id="798079"/>
    <lineage>
        <taxon>Eukaryota</taxon>
        <taxon>Fungi</taxon>
        <taxon>Dikarya</taxon>
        <taxon>Ascomycota</taxon>
        <taxon>Pezizomycotina</taxon>
        <taxon>Dothideomycetes</taxon>
        <taxon>Pleosporomycetidae</taxon>
        <taxon>Pleosporales</taxon>
        <taxon>Pleosporineae</taxon>
        <taxon>Cucurbitariaceae</taxon>
        <taxon>Neocucurbitaria</taxon>
    </lineage>
</organism>
<feature type="region of interest" description="Disordered" evidence="1">
    <location>
        <begin position="1"/>
        <end position="27"/>
    </location>
</feature>
<comment type="caution">
    <text evidence="2">The sequence shown here is derived from an EMBL/GenBank/DDBJ whole genome shotgun (WGS) entry which is preliminary data.</text>
</comment>
<protein>
    <submittedName>
        <fullName evidence="2">Uncharacterized protein</fullName>
    </submittedName>
</protein>
<proteinExistence type="predicted"/>
<accession>A0A9W9CH53</accession>
<dbReference type="AlphaFoldDB" id="A0A9W9CH53"/>
<dbReference type="Proteomes" id="UP001140560">
    <property type="component" value="Unassembled WGS sequence"/>
</dbReference>
<evidence type="ECO:0000313" key="2">
    <source>
        <dbReference type="EMBL" id="KAJ4361890.1"/>
    </source>
</evidence>
<sequence>MDPPTKRLKLTAPTDEQSQEQPAFGAKPRPGLLTLPIKLQNAIYEYALSYKVYKPKVIATEAGPKHVMRPADTYGHHGNSTRYDMALRRTCKKVYAGTCGLTIGKHSILSFKTMELTAMYLHVHSLPDHELKRVKEIQWELRRLRDEVPGEKGDYDNLPGEEEDLELYAKGLEMFPSLERIVVYMELWDDEIKPSEDKVREKIEMLKKASKKEFGVQFKFLTPDDDEW</sequence>
<keyword evidence="3" id="KW-1185">Reference proteome</keyword>
<gene>
    <name evidence="2" type="ORF">N0V83_010831</name>
</gene>
<evidence type="ECO:0000313" key="3">
    <source>
        <dbReference type="Proteomes" id="UP001140560"/>
    </source>
</evidence>
<reference evidence="2" key="1">
    <citation type="submission" date="2022-10" db="EMBL/GenBank/DDBJ databases">
        <title>Tapping the CABI collections for fungal endophytes: first genome assemblies for Collariella, Neodidymelliopsis, Ascochyta clinopodiicola, Didymella pomorum, Didymosphaeria variabile, Neocosmospora piperis and Neocucurbitaria cava.</title>
        <authorList>
            <person name="Hill R."/>
        </authorList>
    </citation>
    <scope>NUCLEOTIDE SEQUENCE</scope>
    <source>
        <strain evidence="2">IMI 356814</strain>
    </source>
</reference>
<dbReference type="EMBL" id="JAPEUY010000022">
    <property type="protein sequence ID" value="KAJ4361890.1"/>
    <property type="molecule type" value="Genomic_DNA"/>
</dbReference>
<evidence type="ECO:0000256" key="1">
    <source>
        <dbReference type="SAM" id="MobiDB-lite"/>
    </source>
</evidence>
<name>A0A9W9CH53_9PLEO</name>